<comment type="caution">
    <text evidence="2">The sequence shown here is derived from an EMBL/GenBank/DDBJ whole genome shotgun (WGS) entry which is preliminary data.</text>
</comment>
<evidence type="ECO:0000259" key="1">
    <source>
        <dbReference type="PROSITE" id="PS50042"/>
    </source>
</evidence>
<dbReference type="InterPro" id="IPR000595">
    <property type="entry name" value="cNMP-bd_dom"/>
</dbReference>
<dbReference type="GO" id="GO:0003700">
    <property type="term" value="F:DNA-binding transcription factor activity"/>
    <property type="evidence" value="ECO:0007669"/>
    <property type="project" value="TreeGrafter"/>
</dbReference>
<dbReference type="SUPFAM" id="SSF51206">
    <property type="entry name" value="cAMP-binding domain-like"/>
    <property type="match status" value="1"/>
</dbReference>
<name>A0A4P5ZUY1_PLAAG</name>
<dbReference type="InterPro" id="IPR014710">
    <property type="entry name" value="RmlC-like_jellyroll"/>
</dbReference>
<evidence type="ECO:0000313" key="2">
    <source>
        <dbReference type="EMBL" id="GDZ93825.1"/>
    </source>
</evidence>
<dbReference type="EMBL" id="BJCD01000038">
    <property type="protein sequence ID" value="GDZ93825.1"/>
    <property type="molecule type" value="Genomic_DNA"/>
</dbReference>
<organism evidence="2 3">
    <name type="scientific">Planktothrix agardhii CCAP 1459/11A</name>
    <dbReference type="NCBI Taxonomy" id="282420"/>
    <lineage>
        <taxon>Bacteria</taxon>
        <taxon>Bacillati</taxon>
        <taxon>Cyanobacteriota</taxon>
        <taxon>Cyanophyceae</taxon>
        <taxon>Oscillatoriophycideae</taxon>
        <taxon>Oscillatoriales</taxon>
        <taxon>Microcoleaceae</taxon>
        <taxon>Planktothrix</taxon>
    </lineage>
</organism>
<dbReference type="PANTHER" id="PTHR24567">
    <property type="entry name" value="CRP FAMILY TRANSCRIPTIONAL REGULATORY PROTEIN"/>
    <property type="match status" value="1"/>
</dbReference>
<dbReference type="SMART" id="SM00100">
    <property type="entry name" value="cNMP"/>
    <property type="match status" value="1"/>
</dbReference>
<dbReference type="InterPro" id="IPR050397">
    <property type="entry name" value="Env_Response_Regulators"/>
</dbReference>
<dbReference type="PANTHER" id="PTHR24567:SF74">
    <property type="entry name" value="HTH-TYPE TRANSCRIPTIONAL REGULATOR ARCR"/>
    <property type="match status" value="1"/>
</dbReference>
<dbReference type="RefSeq" id="WP_026793870.1">
    <property type="nucleotide sequence ID" value="NZ_BJCD01000038.1"/>
</dbReference>
<sequence length="172" mass="18923">MTNASLILGELNDRDIDWMVTEGKRETIQAGAILIEENQPLDALYIVLSGTLNVSVAALGNQIVGKIGEGEVLGEMSFVDGRLPSATVQAAAECYVLSISRPLLSQKLEEDVLFSLRFYRAITKFLSSRLRATVNNLGCDENTNSLANKLPQNGIQTEQDHRLDWIMQRLSG</sequence>
<dbReference type="InterPro" id="IPR018490">
    <property type="entry name" value="cNMP-bd_dom_sf"/>
</dbReference>
<reference evidence="3" key="1">
    <citation type="submission" date="2019-02" db="EMBL/GenBank/DDBJ databases">
        <title>Draft genome sequence of Planktothrix agardhii NIES-905.</title>
        <authorList>
            <person name="Yamaguchi H."/>
            <person name="Suzuki S."/>
            <person name="Kawachi M."/>
        </authorList>
    </citation>
    <scope>NUCLEOTIDE SEQUENCE [LARGE SCALE GENOMIC DNA]</scope>
    <source>
        <strain evidence="3">CCAP 1459/11A</strain>
    </source>
</reference>
<evidence type="ECO:0000313" key="3">
    <source>
        <dbReference type="Proteomes" id="UP000299794"/>
    </source>
</evidence>
<dbReference type="CDD" id="cd00038">
    <property type="entry name" value="CAP_ED"/>
    <property type="match status" value="1"/>
</dbReference>
<dbReference type="AlphaFoldDB" id="A0A4P5ZUY1"/>
<feature type="domain" description="Cyclic nucleotide-binding" evidence="1">
    <location>
        <begin position="7"/>
        <end position="125"/>
    </location>
</feature>
<dbReference type="GO" id="GO:0005829">
    <property type="term" value="C:cytosol"/>
    <property type="evidence" value="ECO:0007669"/>
    <property type="project" value="TreeGrafter"/>
</dbReference>
<protein>
    <recommendedName>
        <fullName evidence="1">Cyclic nucleotide-binding domain-containing protein</fullName>
    </recommendedName>
</protein>
<dbReference type="Proteomes" id="UP000299794">
    <property type="component" value="Unassembled WGS sequence"/>
</dbReference>
<gene>
    <name evidence="2" type="ORF">PA905_16650</name>
</gene>
<proteinExistence type="predicted"/>
<dbReference type="PROSITE" id="PS50042">
    <property type="entry name" value="CNMP_BINDING_3"/>
    <property type="match status" value="1"/>
</dbReference>
<dbReference type="Gene3D" id="2.60.120.10">
    <property type="entry name" value="Jelly Rolls"/>
    <property type="match status" value="1"/>
</dbReference>
<accession>A0A4P5ZUY1</accession>
<dbReference type="Pfam" id="PF00027">
    <property type="entry name" value="cNMP_binding"/>
    <property type="match status" value="1"/>
</dbReference>